<comment type="caution">
    <text evidence="1">The sequence shown here is derived from an EMBL/GenBank/DDBJ whole genome shotgun (WGS) entry which is preliminary data.</text>
</comment>
<name>A0A2H9TN05_9FUNG</name>
<proteinExistence type="predicted"/>
<gene>
    <name evidence="1" type="ORF">PSACC_01076</name>
</gene>
<evidence type="ECO:0000313" key="2">
    <source>
        <dbReference type="Proteomes" id="UP000240830"/>
    </source>
</evidence>
<sequence length="522" mass="60146">MHASALKIRGNSEQLVVQSSGDAVTTLLRVLPEYEHNYYPLLQLLVNNKANIMEHYAKSCSSWTYDIFNGLVDWSLALPFLYQFVILHGQCIDTTPFRQFAIAKLMSLGLGAVLTKTTNRHASGFSTANMIKNFPNWCERFPNLFMTFGRTHSLDLPSIITTECLVNDYPNKALLLNALNEQLKTSIHKSLTELLLKLRVISHRKLVKLRSTLREHICSSNSGTFFHTMNIHLVGCPWPRQYTYDLSFFEEFLSLDNESLIVGLRAILAVYNQDMVIEILSGLPPIRLHGFSNLLPLCEDLSHISLEHQRQFMMHLGIDYDSYMLQMPYSFWADRPDMLKKLHLNWRFQWYAKWHLKPAIPTPSNLTAKPNQIPPLRHLGGAGITADRILRYLFKLTSESENYTQTDLCAFRPRVWLSRKDLEHFLGVLVYATVRFQRLFGIFDRSYCDALHSEASVSPLFYRHDFTMRPFHPISEFAKAAQANFQAQKQALQSISSNWKLLTIVETDDICQLLAPLHVTQD</sequence>
<evidence type="ECO:0000313" key="1">
    <source>
        <dbReference type="EMBL" id="PJF19102.1"/>
    </source>
</evidence>
<protein>
    <submittedName>
        <fullName evidence="1">Uncharacterized protein</fullName>
    </submittedName>
</protein>
<dbReference type="Proteomes" id="UP000240830">
    <property type="component" value="Unassembled WGS sequence"/>
</dbReference>
<dbReference type="AlphaFoldDB" id="A0A2H9TN05"/>
<accession>A0A2H9TN05</accession>
<reference evidence="1 2" key="1">
    <citation type="submission" date="2016-10" db="EMBL/GenBank/DDBJ databases">
        <title>The genome of Paramicrosporidium saccamoebae is the missing link in understanding Cryptomycota and Microsporidia evolution.</title>
        <authorList>
            <person name="Quandt C.A."/>
            <person name="Beaudet D."/>
            <person name="Corsaro D."/>
            <person name="Michel R."/>
            <person name="Corradi N."/>
            <person name="James T."/>
        </authorList>
    </citation>
    <scope>NUCLEOTIDE SEQUENCE [LARGE SCALE GENOMIC DNA]</scope>
    <source>
        <strain evidence="1 2">KSL3</strain>
    </source>
</reference>
<keyword evidence="2" id="KW-1185">Reference proteome</keyword>
<dbReference type="EMBL" id="MTSL01000077">
    <property type="protein sequence ID" value="PJF19102.1"/>
    <property type="molecule type" value="Genomic_DNA"/>
</dbReference>
<organism evidence="1 2">
    <name type="scientific">Paramicrosporidium saccamoebae</name>
    <dbReference type="NCBI Taxonomy" id="1246581"/>
    <lineage>
        <taxon>Eukaryota</taxon>
        <taxon>Fungi</taxon>
        <taxon>Fungi incertae sedis</taxon>
        <taxon>Cryptomycota</taxon>
        <taxon>Cryptomycota incertae sedis</taxon>
        <taxon>Paramicrosporidium</taxon>
    </lineage>
</organism>